<feature type="non-terminal residue" evidence="3">
    <location>
        <position position="82"/>
    </location>
</feature>
<name>A0A7X2XNQ0_STREE</name>
<dbReference type="Pfam" id="PF00005">
    <property type="entry name" value="ABC_tran"/>
    <property type="match status" value="1"/>
</dbReference>
<dbReference type="Proteomes" id="UP000467349">
    <property type="component" value="Unassembled WGS sequence"/>
</dbReference>
<evidence type="ECO:0000259" key="2">
    <source>
        <dbReference type="Pfam" id="PF00005"/>
    </source>
</evidence>
<dbReference type="PANTHER" id="PTHR42781:SF4">
    <property type="entry name" value="SPERMIDINE_PUTRESCINE IMPORT ATP-BINDING PROTEIN POTA"/>
    <property type="match status" value="1"/>
</dbReference>
<keyword evidence="1" id="KW-0813">Transport</keyword>
<reference evidence="3 4" key="1">
    <citation type="submission" date="2019-11" db="EMBL/GenBank/DDBJ databases">
        <title>Growth characteristics of pneumococcus vary with the chemical composition of the capsule and with environmental conditions.</title>
        <authorList>
            <person name="Tothpal A."/>
            <person name="Desobry K."/>
            <person name="Joshi S."/>
            <person name="Wyllie A.L."/>
            <person name="Weinberger D.M."/>
        </authorList>
    </citation>
    <scope>NUCLEOTIDE SEQUENCE [LARGE SCALE GENOMIC DNA]</scope>
    <source>
        <strain evidence="4">pnumococcus09N</strain>
    </source>
</reference>
<feature type="non-terminal residue" evidence="3">
    <location>
        <position position="1"/>
    </location>
</feature>
<dbReference type="RefSeq" id="WP_155474456.1">
    <property type="nucleotide sequence ID" value="NZ_WNHU01000773.1"/>
</dbReference>
<dbReference type="GO" id="GO:0005524">
    <property type="term" value="F:ATP binding"/>
    <property type="evidence" value="ECO:0007669"/>
    <property type="project" value="UniProtKB-KW"/>
</dbReference>
<dbReference type="InterPro" id="IPR027417">
    <property type="entry name" value="P-loop_NTPase"/>
</dbReference>
<evidence type="ECO:0000313" key="4">
    <source>
        <dbReference type="Proteomes" id="UP000467349"/>
    </source>
</evidence>
<protein>
    <submittedName>
        <fullName evidence="3">ATP-binding cassette domain-containing protein</fullName>
    </submittedName>
</protein>
<feature type="domain" description="ABC transporter" evidence="2">
    <location>
        <begin position="15"/>
        <end position="81"/>
    </location>
</feature>
<organism evidence="3 4">
    <name type="scientific">Streptococcus pneumoniae</name>
    <dbReference type="NCBI Taxonomy" id="1313"/>
    <lineage>
        <taxon>Bacteria</taxon>
        <taxon>Bacillati</taxon>
        <taxon>Bacillota</taxon>
        <taxon>Bacilli</taxon>
        <taxon>Lactobacillales</taxon>
        <taxon>Streptococcaceae</taxon>
        <taxon>Streptococcus</taxon>
    </lineage>
</organism>
<dbReference type="AlphaFoldDB" id="A0A7X2XNQ0"/>
<dbReference type="EMBL" id="WNHU01000773">
    <property type="protein sequence ID" value="MTV44745.1"/>
    <property type="molecule type" value="Genomic_DNA"/>
</dbReference>
<gene>
    <name evidence="3" type="ORF">GM545_14540</name>
</gene>
<keyword evidence="3" id="KW-0547">Nucleotide-binding</keyword>
<sequence length="82" mass="9203">FKDIQIKYNDFIAIDNLNLTINEGEFFTFLGPSGCGKSTTLRALVGFLEPSQGQILVDNQDITNLDPEKREIGIVFQSYALF</sequence>
<dbReference type="SUPFAM" id="SSF52540">
    <property type="entry name" value="P-loop containing nucleoside triphosphate hydrolases"/>
    <property type="match status" value="1"/>
</dbReference>
<comment type="caution">
    <text evidence="3">The sequence shown here is derived from an EMBL/GenBank/DDBJ whole genome shotgun (WGS) entry which is preliminary data.</text>
</comment>
<dbReference type="GO" id="GO:0016887">
    <property type="term" value="F:ATP hydrolysis activity"/>
    <property type="evidence" value="ECO:0007669"/>
    <property type="project" value="InterPro"/>
</dbReference>
<dbReference type="Gene3D" id="3.40.50.300">
    <property type="entry name" value="P-loop containing nucleotide triphosphate hydrolases"/>
    <property type="match status" value="1"/>
</dbReference>
<evidence type="ECO:0000313" key="3">
    <source>
        <dbReference type="EMBL" id="MTV44745.1"/>
    </source>
</evidence>
<dbReference type="InterPro" id="IPR050093">
    <property type="entry name" value="ABC_SmlMolc_Importer"/>
</dbReference>
<dbReference type="InterPro" id="IPR003439">
    <property type="entry name" value="ABC_transporter-like_ATP-bd"/>
</dbReference>
<proteinExistence type="predicted"/>
<dbReference type="PANTHER" id="PTHR42781">
    <property type="entry name" value="SPERMIDINE/PUTRESCINE IMPORT ATP-BINDING PROTEIN POTA"/>
    <property type="match status" value="1"/>
</dbReference>
<accession>A0A7X2XNQ0</accession>
<evidence type="ECO:0000256" key="1">
    <source>
        <dbReference type="ARBA" id="ARBA00022448"/>
    </source>
</evidence>
<keyword evidence="3" id="KW-0067">ATP-binding</keyword>